<evidence type="ECO:0000256" key="6">
    <source>
        <dbReference type="ARBA" id="ARBA00022842"/>
    </source>
</evidence>
<dbReference type="KEGG" id="clia:C3E79_08830"/>
<keyword evidence="5 10" id="KW-0378">Hydrolase</keyword>
<dbReference type="GO" id="GO:0005829">
    <property type="term" value="C:cytosol"/>
    <property type="evidence" value="ECO:0007669"/>
    <property type="project" value="TreeGrafter"/>
</dbReference>
<feature type="binding site" evidence="10">
    <location>
        <begin position="183"/>
        <end position="184"/>
    </location>
    <ligand>
        <name>substrate</name>
    </ligand>
</feature>
<dbReference type="RefSeq" id="WP_108404582.1">
    <property type="nucleotide sequence ID" value="NZ_CP026948.1"/>
</dbReference>
<dbReference type="Gene3D" id="3.90.950.10">
    <property type="match status" value="1"/>
</dbReference>
<gene>
    <name evidence="12" type="primary">rdgB</name>
    <name evidence="12" type="ORF">C3E79_08830</name>
</gene>
<evidence type="ECO:0000256" key="10">
    <source>
        <dbReference type="HAMAP-Rule" id="MF_01405"/>
    </source>
</evidence>
<dbReference type="HAMAP" id="MF_01405">
    <property type="entry name" value="Non_canon_purine_NTPase"/>
    <property type="match status" value="1"/>
</dbReference>
<evidence type="ECO:0000256" key="9">
    <source>
        <dbReference type="ARBA" id="ARBA00052017"/>
    </source>
</evidence>
<sequence length="201" mass="20952">MVELLVASNNPKKLAELEAVLAEAGIAGIELVAPADVAAYPEPVENGLTFRDNALIKARAGAAATGLPCVADDSGLAVAAMGGMPGILSARWAGRHGDDVANNALLLAQMEDIELRDAAFVSCCALATPGGEEFSVEGRWEGRLLRRPRGAGGFGYDPIFEPLGEGGRSAAELTAEEKNAVSHRGRALRELAVHIAELKNR</sequence>
<evidence type="ECO:0000256" key="5">
    <source>
        <dbReference type="ARBA" id="ARBA00022801"/>
    </source>
</evidence>
<accession>A0A2S0WFL1</accession>
<protein>
    <recommendedName>
        <fullName evidence="10">dITP/XTP pyrophosphatase</fullName>
        <ecNumber evidence="10">3.6.1.66</ecNumber>
    </recommendedName>
    <alternativeName>
        <fullName evidence="10">Non-canonical purine NTP pyrophosphatase</fullName>
    </alternativeName>
    <alternativeName>
        <fullName evidence="10">Non-standard purine NTP pyrophosphatase</fullName>
    </alternativeName>
    <alternativeName>
        <fullName evidence="10">Nucleoside-triphosphate diphosphatase</fullName>
    </alternativeName>
    <alternativeName>
        <fullName evidence="10">Nucleoside-triphosphate pyrophosphatase</fullName>
        <shortName evidence="10">NTPase</shortName>
    </alternativeName>
</protein>
<reference evidence="13" key="1">
    <citation type="submission" date="2018-01" db="EMBL/GenBank/DDBJ databases">
        <authorList>
            <person name="Li J."/>
        </authorList>
    </citation>
    <scope>NUCLEOTIDE SEQUENCE [LARGE SCALE GENOMIC DNA]</scope>
    <source>
        <strain evidence="13">2184</strain>
    </source>
</reference>
<keyword evidence="13" id="KW-1185">Reference proteome</keyword>
<dbReference type="GO" id="GO:0036222">
    <property type="term" value="F:XTP diphosphatase activity"/>
    <property type="evidence" value="ECO:0007669"/>
    <property type="project" value="UniProtKB-UniRule"/>
</dbReference>
<comment type="caution">
    <text evidence="10">Lacks conserved residue(s) required for the propagation of feature annotation.</text>
</comment>
<comment type="catalytic activity">
    <reaction evidence="10">
        <text>ITP + H2O = IMP + diphosphate + H(+)</text>
        <dbReference type="Rhea" id="RHEA:29399"/>
        <dbReference type="ChEBI" id="CHEBI:15377"/>
        <dbReference type="ChEBI" id="CHEBI:15378"/>
        <dbReference type="ChEBI" id="CHEBI:33019"/>
        <dbReference type="ChEBI" id="CHEBI:58053"/>
        <dbReference type="ChEBI" id="CHEBI:61402"/>
        <dbReference type="EC" id="3.6.1.66"/>
    </reaction>
</comment>
<comment type="subunit">
    <text evidence="2 10">Homodimer.</text>
</comment>
<dbReference type="GO" id="GO:0036220">
    <property type="term" value="F:ITP diphosphatase activity"/>
    <property type="evidence" value="ECO:0007669"/>
    <property type="project" value="UniProtKB-UniRule"/>
</dbReference>
<evidence type="ECO:0000313" key="12">
    <source>
        <dbReference type="EMBL" id="AWB84573.1"/>
    </source>
</evidence>
<dbReference type="InterPro" id="IPR020922">
    <property type="entry name" value="dITP/XTP_pyrophosphatase"/>
</dbReference>
<dbReference type="GO" id="GO:0017111">
    <property type="term" value="F:ribonucleoside triphosphate phosphatase activity"/>
    <property type="evidence" value="ECO:0007669"/>
    <property type="project" value="InterPro"/>
</dbReference>
<dbReference type="EC" id="3.6.1.66" evidence="10"/>
<evidence type="ECO:0000256" key="11">
    <source>
        <dbReference type="RuleBase" id="RU003781"/>
    </source>
</evidence>
<feature type="binding site" evidence="10">
    <location>
        <begin position="154"/>
        <end position="157"/>
    </location>
    <ligand>
        <name>substrate</name>
    </ligand>
</feature>
<dbReference type="CDD" id="cd00515">
    <property type="entry name" value="HAM1"/>
    <property type="match status" value="1"/>
</dbReference>
<dbReference type="SUPFAM" id="SSF52972">
    <property type="entry name" value="ITPase-like"/>
    <property type="match status" value="1"/>
</dbReference>
<dbReference type="InterPro" id="IPR029001">
    <property type="entry name" value="ITPase-like_fam"/>
</dbReference>
<comment type="catalytic activity">
    <reaction evidence="8 10">
        <text>dITP + H2O = dIMP + diphosphate + H(+)</text>
        <dbReference type="Rhea" id="RHEA:28342"/>
        <dbReference type="ChEBI" id="CHEBI:15377"/>
        <dbReference type="ChEBI" id="CHEBI:15378"/>
        <dbReference type="ChEBI" id="CHEBI:33019"/>
        <dbReference type="ChEBI" id="CHEBI:61194"/>
        <dbReference type="ChEBI" id="CHEBI:61382"/>
        <dbReference type="EC" id="3.6.1.66"/>
    </reaction>
</comment>
<dbReference type="OrthoDB" id="9807456at2"/>
<name>A0A2S0WFL1_9CORY</name>
<evidence type="ECO:0000256" key="7">
    <source>
        <dbReference type="ARBA" id="ARBA00023080"/>
    </source>
</evidence>
<dbReference type="EMBL" id="CP026948">
    <property type="protein sequence ID" value="AWB84573.1"/>
    <property type="molecule type" value="Genomic_DNA"/>
</dbReference>
<evidence type="ECO:0000256" key="3">
    <source>
        <dbReference type="ARBA" id="ARBA00022723"/>
    </source>
</evidence>
<organism evidence="12 13">
    <name type="scientific">Corynebacterium liangguodongii</name>
    <dbReference type="NCBI Taxonomy" id="2079535"/>
    <lineage>
        <taxon>Bacteria</taxon>
        <taxon>Bacillati</taxon>
        <taxon>Actinomycetota</taxon>
        <taxon>Actinomycetes</taxon>
        <taxon>Mycobacteriales</taxon>
        <taxon>Corynebacteriaceae</taxon>
        <taxon>Corynebacterium</taxon>
    </lineage>
</organism>
<dbReference type="AlphaFoldDB" id="A0A2S0WFL1"/>
<keyword evidence="6 10" id="KW-0460">Magnesium</keyword>
<feature type="binding site" evidence="10">
    <location>
        <position position="178"/>
    </location>
    <ligand>
        <name>substrate</name>
    </ligand>
</feature>
<evidence type="ECO:0000313" key="13">
    <source>
        <dbReference type="Proteomes" id="UP000244754"/>
    </source>
</evidence>
<feature type="binding site" evidence="10">
    <location>
        <position position="74"/>
    </location>
    <ligand>
        <name>substrate</name>
    </ligand>
</feature>
<evidence type="ECO:0000256" key="4">
    <source>
        <dbReference type="ARBA" id="ARBA00022741"/>
    </source>
</evidence>
<keyword evidence="4 10" id="KW-0547">Nucleotide-binding</keyword>
<comment type="function">
    <text evidence="10">Pyrophosphatase that catalyzes the hydrolysis of nucleoside triphosphates to their monophosphate derivatives, with a high preference for the non-canonical purine nucleotides XTP (xanthosine triphosphate), dITP (deoxyinosine triphosphate) and ITP. Seems to function as a house-cleaning enzyme that removes non-canonical purine nucleotides from the nucleotide pool, thus preventing their incorporation into DNA/RNA and avoiding chromosomal lesions.</text>
</comment>
<feature type="binding site" evidence="10">
    <location>
        <begin position="8"/>
        <end position="13"/>
    </location>
    <ligand>
        <name>substrate</name>
    </ligand>
</feature>
<evidence type="ECO:0000256" key="1">
    <source>
        <dbReference type="ARBA" id="ARBA00008023"/>
    </source>
</evidence>
<dbReference type="GO" id="GO:0000166">
    <property type="term" value="F:nucleotide binding"/>
    <property type="evidence" value="ECO:0007669"/>
    <property type="project" value="UniProtKB-KW"/>
</dbReference>
<dbReference type="GO" id="GO:0046872">
    <property type="term" value="F:metal ion binding"/>
    <property type="evidence" value="ECO:0007669"/>
    <property type="project" value="UniProtKB-KW"/>
</dbReference>
<dbReference type="FunFam" id="3.90.950.10:FF:000001">
    <property type="entry name" value="dITP/XTP pyrophosphatase"/>
    <property type="match status" value="1"/>
</dbReference>
<keyword evidence="7 10" id="KW-0546">Nucleotide metabolism</keyword>
<comment type="cofactor">
    <cofactor evidence="10">
        <name>Mg(2+)</name>
        <dbReference type="ChEBI" id="CHEBI:18420"/>
    </cofactor>
    <text evidence="10">Binds 1 Mg(2+) ion per subunit.</text>
</comment>
<dbReference type="GO" id="GO:0035870">
    <property type="term" value="F:dITP diphosphatase activity"/>
    <property type="evidence" value="ECO:0007669"/>
    <property type="project" value="UniProtKB-UniRule"/>
</dbReference>
<proteinExistence type="inferred from homology"/>
<evidence type="ECO:0000256" key="8">
    <source>
        <dbReference type="ARBA" id="ARBA00051875"/>
    </source>
</evidence>
<dbReference type="GO" id="GO:0009117">
    <property type="term" value="P:nucleotide metabolic process"/>
    <property type="evidence" value="ECO:0007669"/>
    <property type="project" value="UniProtKB-KW"/>
</dbReference>
<comment type="similarity">
    <text evidence="1 10 11">Belongs to the HAM1 NTPase family.</text>
</comment>
<dbReference type="NCBIfam" id="TIGR00042">
    <property type="entry name" value="RdgB/HAM1 family non-canonical purine NTP pyrophosphatase"/>
    <property type="match status" value="1"/>
</dbReference>
<comment type="catalytic activity">
    <reaction evidence="9 10">
        <text>XTP + H2O = XMP + diphosphate + H(+)</text>
        <dbReference type="Rhea" id="RHEA:28610"/>
        <dbReference type="ChEBI" id="CHEBI:15377"/>
        <dbReference type="ChEBI" id="CHEBI:15378"/>
        <dbReference type="ChEBI" id="CHEBI:33019"/>
        <dbReference type="ChEBI" id="CHEBI:57464"/>
        <dbReference type="ChEBI" id="CHEBI:61314"/>
        <dbReference type="EC" id="3.6.1.66"/>
    </reaction>
</comment>
<feature type="binding site" evidence="10">
    <location>
        <position position="73"/>
    </location>
    <ligand>
        <name>Mg(2+)</name>
        <dbReference type="ChEBI" id="CHEBI:18420"/>
    </ligand>
</feature>
<feature type="active site" description="Proton acceptor" evidence="10">
    <location>
        <position position="73"/>
    </location>
</feature>
<evidence type="ECO:0000256" key="2">
    <source>
        <dbReference type="ARBA" id="ARBA00011738"/>
    </source>
</evidence>
<keyword evidence="3 10" id="KW-0479">Metal-binding</keyword>
<dbReference type="Proteomes" id="UP000244754">
    <property type="component" value="Chromosome"/>
</dbReference>
<dbReference type="GO" id="GO:0009146">
    <property type="term" value="P:purine nucleoside triphosphate catabolic process"/>
    <property type="evidence" value="ECO:0007669"/>
    <property type="project" value="UniProtKB-UniRule"/>
</dbReference>
<dbReference type="Pfam" id="PF01725">
    <property type="entry name" value="Ham1p_like"/>
    <property type="match status" value="1"/>
</dbReference>
<dbReference type="PANTHER" id="PTHR11067">
    <property type="entry name" value="INOSINE TRIPHOSPHATE PYROPHOSPHATASE/HAM1 PROTEIN"/>
    <property type="match status" value="1"/>
</dbReference>
<dbReference type="InterPro" id="IPR002637">
    <property type="entry name" value="RdgB/HAM1"/>
</dbReference>
<dbReference type="PANTHER" id="PTHR11067:SF9">
    <property type="entry name" value="INOSINE TRIPHOSPHATE PYROPHOSPHATASE"/>
    <property type="match status" value="1"/>
</dbReference>